<evidence type="ECO:0000256" key="1">
    <source>
        <dbReference type="ARBA" id="ARBA00004651"/>
    </source>
</evidence>
<feature type="transmembrane region" description="Helical" evidence="6">
    <location>
        <begin position="360"/>
        <end position="385"/>
    </location>
</feature>
<keyword evidence="4 6" id="KW-1133">Transmembrane helix</keyword>
<dbReference type="PANTHER" id="PTHR30250">
    <property type="entry name" value="PST FAMILY PREDICTED COLANIC ACID TRANSPORTER"/>
    <property type="match status" value="1"/>
</dbReference>
<evidence type="ECO:0000256" key="3">
    <source>
        <dbReference type="ARBA" id="ARBA00022692"/>
    </source>
</evidence>
<feature type="transmembrane region" description="Helical" evidence="6">
    <location>
        <begin position="149"/>
        <end position="167"/>
    </location>
</feature>
<dbReference type="Proteomes" id="UP001209279">
    <property type="component" value="Chromosome"/>
</dbReference>
<feature type="transmembrane region" description="Helical" evidence="6">
    <location>
        <begin position="15"/>
        <end position="34"/>
    </location>
</feature>
<comment type="subcellular location">
    <subcellularLocation>
        <location evidence="1">Cell membrane</location>
        <topology evidence="1">Multi-pass membrane protein</topology>
    </subcellularLocation>
</comment>
<proteinExistence type="predicted"/>
<evidence type="ECO:0000256" key="6">
    <source>
        <dbReference type="SAM" id="Phobius"/>
    </source>
</evidence>
<keyword evidence="2" id="KW-1003">Cell membrane</keyword>
<feature type="transmembrane region" description="Helical" evidence="6">
    <location>
        <begin position="335"/>
        <end position="354"/>
    </location>
</feature>
<dbReference type="GO" id="GO:0005886">
    <property type="term" value="C:plasma membrane"/>
    <property type="evidence" value="ECO:0007669"/>
    <property type="project" value="UniProtKB-SubCell"/>
</dbReference>
<name>A0AAJ5SS48_9PSED</name>
<evidence type="ECO:0000313" key="7">
    <source>
        <dbReference type="EMBL" id="UXZ44318.1"/>
    </source>
</evidence>
<gene>
    <name evidence="7" type="ORF">K7K07_19915</name>
</gene>
<dbReference type="RefSeq" id="WP_181425887.1">
    <property type="nucleotide sequence ID" value="NZ_CATKPM010000006.1"/>
</dbReference>
<dbReference type="AlphaFoldDB" id="A0AAJ5SS48"/>
<dbReference type="PANTHER" id="PTHR30250:SF11">
    <property type="entry name" value="O-ANTIGEN TRANSPORTER-RELATED"/>
    <property type="match status" value="1"/>
</dbReference>
<feature type="transmembrane region" description="Helical" evidence="6">
    <location>
        <begin position="308"/>
        <end position="328"/>
    </location>
</feature>
<keyword evidence="5 6" id="KW-0472">Membrane</keyword>
<evidence type="ECO:0000256" key="4">
    <source>
        <dbReference type="ARBA" id="ARBA00022989"/>
    </source>
</evidence>
<feature type="transmembrane region" description="Helical" evidence="6">
    <location>
        <begin position="187"/>
        <end position="205"/>
    </location>
</feature>
<dbReference type="InterPro" id="IPR050833">
    <property type="entry name" value="Poly_Biosynth_Transport"/>
</dbReference>
<feature type="transmembrane region" description="Helical" evidence="6">
    <location>
        <begin position="269"/>
        <end position="288"/>
    </location>
</feature>
<evidence type="ECO:0008006" key="9">
    <source>
        <dbReference type="Google" id="ProtNLM"/>
    </source>
</evidence>
<keyword evidence="3 6" id="KW-0812">Transmembrane</keyword>
<feature type="transmembrane region" description="Helical" evidence="6">
    <location>
        <begin position="89"/>
        <end position="111"/>
    </location>
</feature>
<sequence>MLIIFLAKFLPKSELGKFGVFVATVLLCVLLVSFEFNKYMYRELFAHGEDVRAKILNTHLKAVFCLYLFSVPLIYTVFHFGLISTDYIFHFYAVLFLVLVSLEMEALLVVLGNQLPASFIFCTQTSLWVFFAIPVLYLFPEYRSLEFVYSSWIMGATLSIVVALWFLRKNKVTISSRGMGGEWVRKGFKKCAIFLLSSLMLKLLLTIDRYTMEFHATPEMVGTYVFYVSVVMGVFNFLEPAVFSFVYPRLLRFHKEANHNGYEAAHKELIYSTVIGVALLSFALGYIVPQVIKLLGLHAYEHDLGSLWFVISAGAVYMLGFIPHYVLYSRGRFNWLSYANAAALGAFLVAVSSLPFHSVISLVACSLLTAFFVSGVVKLYAAYLLPYEYARNV</sequence>
<dbReference type="EMBL" id="CP083803">
    <property type="protein sequence ID" value="UXZ44318.1"/>
    <property type="molecule type" value="Genomic_DNA"/>
</dbReference>
<feature type="transmembrane region" description="Helical" evidence="6">
    <location>
        <begin position="118"/>
        <end position="137"/>
    </location>
</feature>
<organism evidence="7 8">
    <name type="scientific">Pseudomonas soli</name>
    <dbReference type="NCBI Taxonomy" id="1306993"/>
    <lineage>
        <taxon>Bacteria</taxon>
        <taxon>Pseudomonadati</taxon>
        <taxon>Pseudomonadota</taxon>
        <taxon>Gammaproteobacteria</taxon>
        <taxon>Pseudomonadales</taxon>
        <taxon>Pseudomonadaceae</taxon>
        <taxon>Pseudomonas</taxon>
    </lineage>
</organism>
<feature type="transmembrane region" description="Helical" evidence="6">
    <location>
        <begin position="62"/>
        <end position="83"/>
    </location>
</feature>
<feature type="transmembrane region" description="Helical" evidence="6">
    <location>
        <begin position="225"/>
        <end position="248"/>
    </location>
</feature>
<accession>A0AAJ5SS48</accession>
<evidence type="ECO:0000313" key="8">
    <source>
        <dbReference type="Proteomes" id="UP001209279"/>
    </source>
</evidence>
<reference evidence="7" key="1">
    <citation type="submission" date="2021-08" db="EMBL/GenBank/DDBJ databases">
        <authorList>
            <person name="Yaryura P.M."/>
            <person name="Bianco M.I."/>
            <person name="Morais C."/>
            <person name="Setubal J.C."/>
        </authorList>
    </citation>
    <scope>NUCLEOTIDE SEQUENCE</scope>
    <source>
        <strain evidence="7">AP1</strain>
    </source>
</reference>
<evidence type="ECO:0000256" key="5">
    <source>
        <dbReference type="ARBA" id="ARBA00023136"/>
    </source>
</evidence>
<evidence type="ECO:0000256" key="2">
    <source>
        <dbReference type="ARBA" id="ARBA00022475"/>
    </source>
</evidence>
<protein>
    <recommendedName>
        <fullName evidence="9">Membrane protein involved in the export of O-antigen and teichoic acid</fullName>
    </recommendedName>
</protein>